<sequence length="122" mass="13359">MSAGDDLRAAWAAELAAADPALEWSPHELTHLDAACRAADRAEALRLAFAAEQAGEQRPDVLVKLSSELRMLDKAVADHLGRLTLAEDERVKSPQHQAAANARWDARRAQHEQNRQVAYGKA</sequence>
<comment type="caution">
    <text evidence="2">The sequence shown here is derived from an EMBL/GenBank/DDBJ whole genome shotgun (WGS) entry which is preliminary data.</text>
</comment>
<dbReference type="AlphaFoldDB" id="A0A1X1TIZ3"/>
<evidence type="ECO:0000313" key="2">
    <source>
        <dbReference type="EMBL" id="ORV44541.1"/>
    </source>
</evidence>
<protein>
    <submittedName>
        <fullName evidence="2">Uncharacterized protein</fullName>
    </submittedName>
</protein>
<evidence type="ECO:0000313" key="3">
    <source>
        <dbReference type="Proteomes" id="UP000193465"/>
    </source>
</evidence>
<accession>A0A1X1TIZ3</accession>
<organism evidence="2 3">
    <name type="scientific">Mycolicibacter engbaekii</name>
    <dbReference type="NCBI Taxonomy" id="188915"/>
    <lineage>
        <taxon>Bacteria</taxon>
        <taxon>Bacillati</taxon>
        <taxon>Actinomycetota</taxon>
        <taxon>Actinomycetes</taxon>
        <taxon>Mycobacteriales</taxon>
        <taxon>Mycobacteriaceae</taxon>
        <taxon>Mycolicibacter</taxon>
    </lineage>
</organism>
<feature type="compositionally biased region" description="Basic and acidic residues" evidence="1">
    <location>
        <begin position="104"/>
        <end position="114"/>
    </location>
</feature>
<gene>
    <name evidence="2" type="ORF">AWC02_14945</name>
</gene>
<proteinExistence type="predicted"/>
<dbReference type="Proteomes" id="UP000193465">
    <property type="component" value="Unassembled WGS sequence"/>
</dbReference>
<dbReference type="RefSeq" id="WP_085129531.1">
    <property type="nucleotide sequence ID" value="NZ_LQOT01000048.1"/>
</dbReference>
<evidence type="ECO:0000256" key="1">
    <source>
        <dbReference type="SAM" id="MobiDB-lite"/>
    </source>
</evidence>
<reference evidence="2 3" key="1">
    <citation type="submission" date="2016-01" db="EMBL/GenBank/DDBJ databases">
        <title>The new phylogeny of the genus Mycobacterium.</title>
        <authorList>
            <person name="Tarcisio F."/>
            <person name="Conor M."/>
            <person name="Antonella G."/>
            <person name="Elisabetta G."/>
            <person name="Giulia F.S."/>
            <person name="Sara T."/>
            <person name="Anna F."/>
            <person name="Clotilde B."/>
            <person name="Roberto B."/>
            <person name="Veronica D.S."/>
            <person name="Fabio R."/>
            <person name="Monica P."/>
            <person name="Olivier J."/>
            <person name="Enrico T."/>
            <person name="Nicola S."/>
        </authorList>
    </citation>
    <scope>NUCLEOTIDE SEQUENCE [LARGE SCALE GENOMIC DNA]</scope>
    <source>
        <strain evidence="2 3">ATCC 27353</strain>
    </source>
</reference>
<keyword evidence="3" id="KW-1185">Reference proteome</keyword>
<name>A0A1X1TIZ3_9MYCO</name>
<dbReference type="EMBL" id="LQOT01000048">
    <property type="protein sequence ID" value="ORV44541.1"/>
    <property type="molecule type" value="Genomic_DNA"/>
</dbReference>
<feature type="region of interest" description="Disordered" evidence="1">
    <location>
        <begin position="88"/>
        <end position="122"/>
    </location>
</feature>